<organism evidence="14 15">
    <name type="scientific">Dictyobacter alpinus</name>
    <dbReference type="NCBI Taxonomy" id="2014873"/>
    <lineage>
        <taxon>Bacteria</taxon>
        <taxon>Bacillati</taxon>
        <taxon>Chloroflexota</taxon>
        <taxon>Ktedonobacteria</taxon>
        <taxon>Ktedonobacterales</taxon>
        <taxon>Dictyobacteraceae</taxon>
        <taxon>Dictyobacter</taxon>
    </lineage>
</organism>
<evidence type="ECO:0000256" key="1">
    <source>
        <dbReference type="ARBA" id="ARBA00008343"/>
    </source>
</evidence>
<keyword evidence="9 12" id="KW-0234">DNA repair</keyword>
<dbReference type="GO" id="GO:0019104">
    <property type="term" value="F:DNA N-glycosylase activity"/>
    <property type="evidence" value="ECO:0007669"/>
    <property type="project" value="UniProtKB-UniRule"/>
</dbReference>
<dbReference type="GO" id="GO:0003677">
    <property type="term" value="F:DNA binding"/>
    <property type="evidence" value="ECO:0007669"/>
    <property type="project" value="UniProtKB-UniRule"/>
</dbReference>
<keyword evidence="5 12" id="KW-0378">Hydrolase</keyword>
<sequence length="227" mass="25636">MEEMPQKTVPAALPVDALPIQFTIDEFEQLYPTARYDLNFSTPLDLLVAAQLAAQCTDKRVNSVTRQLFQKYRVAEDYVAVPVEELEEDVKLTGFYRKKARQIQAACQYLLLVHQGEVPQTIEELVKVPGVARKTANVILGSAFGIVDGFIIDTHVGRLAKRFGWTQQDDPVKVERELMRLVPREHWLSLAHRMIYHGRAVCVARKPHCEQCTLAQLCPASSLPPTP</sequence>
<evidence type="ECO:0000256" key="9">
    <source>
        <dbReference type="ARBA" id="ARBA00023204"/>
    </source>
</evidence>
<dbReference type="FunFam" id="1.10.340.30:FF:000001">
    <property type="entry name" value="Endonuclease III"/>
    <property type="match status" value="1"/>
</dbReference>
<feature type="binding site" evidence="12">
    <location>
        <position position="209"/>
    </location>
    <ligand>
        <name>[4Fe-4S] cluster</name>
        <dbReference type="ChEBI" id="CHEBI:49883"/>
    </ligand>
</feature>
<evidence type="ECO:0000256" key="2">
    <source>
        <dbReference type="ARBA" id="ARBA00022485"/>
    </source>
</evidence>
<dbReference type="AlphaFoldDB" id="A0A402BIJ7"/>
<dbReference type="SUPFAM" id="SSF48150">
    <property type="entry name" value="DNA-glycosylase"/>
    <property type="match status" value="1"/>
</dbReference>
<feature type="binding site" evidence="12">
    <location>
        <position position="218"/>
    </location>
    <ligand>
        <name>[4Fe-4S] cluster</name>
        <dbReference type="ChEBI" id="CHEBI:49883"/>
    </ligand>
</feature>
<dbReference type="NCBIfam" id="TIGR01083">
    <property type="entry name" value="nth"/>
    <property type="match status" value="1"/>
</dbReference>
<dbReference type="GO" id="GO:0006285">
    <property type="term" value="P:base-excision repair, AP site formation"/>
    <property type="evidence" value="ECO:0007669"/>
    <property type="project" value="TreeGrafter"/>
</dbReference>
<dbReference type="Gene3D" id="1.10.340.30">
    <property type="entry name" value="Hypothetical protein, domain 2"/>
    <property type="match status" value="1"/>
</dbReference>
<evidence type="ECO:0000256" key="7">
    <source>
        <dbReference type="ARBA" id="ARBA00023014"/>
    </source>
</evidence>
<dbReference type="EMBL" id="BIFT01000002">
    <property type="protein sequence ID" value="GCE31077.1"/>
    <property type="molecule type" value="Genomic_DNA"/>
</dbReference>
<protein>
    <recommendedName>
        <fullName evidence="12">Endonuclease III</fullName>
        <ecNumber evidence="12">4.2.99.18</ecNumber>
    </recommendedName>
    <alternativeName>
        <fullName evidence="12">DNA-(apurinic or apyrimidinic site) lyase</fullName>
    </alternativeName>
</protein>
<keyword evidence="2 12" id="KW-0004">4Fe-4S</keyword>
<evidence type="ECO:0000256" key="12">
    <source>
        <dbReference type="HAMAP-Rule" id="MF_00942"/>
    </source>
</evidence>
<evidence type="ECO:0000256" key="3">
    <source>
        <dbReference type="ARBA" id="ARBA00022723"/>
    </source>
</evidence>
<proteinExistence type="inferred from homology"/>
<dbReference type="Pfam" id="PF10576">
    <property type="entry name" value="EndIII_4Fe-2S"/>
    <property type="match status" value="1"/>
</dbReference>
<dbReference type="SMART" id="SM00478">
    <property type="entry name" value="ENDO3c"/>
    <property type="match status" value="1"/>
</dbReference>
<gene>
    <name evidence="14" type="primary">nth_2</name>
    <name evidence="12" type="synonym">nth</name>
    <name evidence="14" type="ORF">KDA_65610</name>
</gene>
<dbReference type="InterPro" id="IPR003651">
    <property type="entry name" value="Endonuclease3_FeS-loop_motif"/>
</dbReference>
<dbReference type="EC" id="4.2.99.18" evidence="12"/>
<dbReference type="InterPro" id="IPR003265">
    <property type="entry name" value="HhH-GPD_domain"/>
</dbReference>
<dbReference type="HAMAP" id="MF_00942">
    <property type="entry name" value="Nth"/>
    <property type="match status" value="1"/>
</dbReference>
<name>A0A402BIJ7_9CHLR</name>
<keyword evidence="14" id="KW-0540">Nuclease</keyword>
<evidence type="ECO:0000313" key="15">
    <source>
        <dbReference type="Proteomes" id="UP000287171"/>
    </source>
</evidence>
<keyword evidence="6 12" id="KW-0408">Iron</keyword>
<evidence type="ECO:0000256" key="8">
    <source>
        <dbReference type="ARBA" id="ARBA00023125"/>
    </source>
</evidence>
<dbReference type="FunFam" id="1.10.1670.10:FF:000001">
    <property type="entry name" value="Endonuclease III"/>
    <property type="match status" value="1"/>
</dbReference>
<accession>A0A402BIJ7</accession>
<evidence type="ECO:0000256" key="6">
    <source>
        <dbReference type="ARBA" id="ARBA00023004"/>
    </source>
</evidence>
<feature type="binding site" evidence="12">
    <location>
        <position position="202"/>
    </location>
    <ligand>
        <name>[4Fe-4S] cluster</name>
        <dbReference type="ChEBI" id="CHEBI:49883"/>
    </ligand>
</feature>
<evidence type="ECO:0000256" key="10">
    <source>
        <dbReference type="ARBA" id="ARBA00023239"/>
    </source>
</evidence>
<keyword evidence="14" id="KW-0255">Endonuclease</keyword>
<dbReference type="Pfam" id="PF00633">
    <property type="entry name" value="HHH"/>
    <property type="match status" value="1"/>
</dbReference>
<keyword evidence="10 12" id="KW-0456">Lyase</keyword>
<dbReference type="SMART" id="SM00525">
    <property type="entry name" value="FES"/>
    <property type="match status" value="1"/>
</dbReference>
<feature type="binding site" evidence="12">
    <location>
        <position position="212"/>
    </location>
    <ligand>
        <name>[4Fe-4S] cluster</name>
        <dbReference type="ChEBI" id="CHEBI:49883"/>
    </ligand>
</feature>
<dbReference type="GO" id="GO:0140078">
    <property type="term" value="F:class I DNA-(apurinic or apyrimidinic site) endonuclease activity"/>
    <property type="evidence" value="ECO:0007669"/>
    <property type="project" value="UniProtKB-EC"/>
</dbReference>
<dbReference type="PANTHER" id="PTHR10359:SF18">
    <property type="entry name" value="ENDONUCLEASE III"/>
    <property type="match status" value="1"/>
</dbReference>
<keyword evidence="8 12" id="KW-0238">DNA-binding</keyword>
<dbReference type="PIRSF" id="PIRSF001435">
    <property type="entry name" value="Nth"/>
    <property type="match status" value="1"/>
</dbReference>
<evidence type="ECO:0000256" key="4">
    <source>
        <dbReference type="ARBA" id="ARBA00022763"/>
    </source>
</evidence>
<evidence type="ECO:0000256" key="11">
    <source>
        <dbReference type="ARBA" id="ARBA00023295"/>
    </source>
</evidence>
<dbReference type="InterPro" id="IPR005759">
    <property type="entry name" value="Nth"/>
</dbReference>
<evidence type="ECO:0000256" key="5">
    <source>
        <dbReference type="ARBA" id="ARBA00022801"/>
    </source>
</evidence>
<dbReference type="Pfam" id="PF00730">
    <property type="entry name" value="HhH-GPD"/>
    <property type="match status" value="1"/>
</dbReference>
<reference evidence="15" key="1">
    <citation type="submission" date="2018-12" db="EMBL/GenBank/DDBJ databases">
        <title>Tengunoibacter tsumagoiensis gen. nov., sp. nov., Dictyobacter kobayashii sp. nov., D. alpinus sp. nov., and D. joshuensis sp. nov. and description of Dictyobacteraceae fam. nov. within the order Ktedonobacterales isolated from Tengu-no-mugimeshi.</title>
        <authorList>
            <person name="Wang C.M."/>
            <person name="Zheng Y."/>
            <person name="Sakai Y."/>
            <person name="Toyoda A."/>
            <person name="Minakuchi Y."/>
            <person name="Abe K."/>
            <person name="Yokota A."/>
            <person name="Yabe S."/>
        </authorList>
    </citation>
    <scope>NUCLEOTIDE SEQUENCE [LARGE SCALE GENOMIC DNA]</scope>
    <source>
        <strain evidence="15">Uno16</strain>
    </source>
</reference>
<dbReference type="CDD" id="cd00056">
    <property type="entry name" value="ENDO3c"/>
    <property type="match status" value="1"/>
</dbReference>
<keyword evidence="3 12" id="KW-0479">Metal-binding</keyword>
<comment type="cofactor">
    <cofactor evidence="12">
        <name>[4Fe-4S] cluster</name>
        <dbReference type="ChEBI" id="CHEBI:49883"/>
    </cofactor>
    <text evidence="12">Binds 1 [4Fe-4S] cluster.</text>
</comment>
<keyword evidence="15" id="KW-1185">Reference proteome</keyword>
<dbReference type="GO" id="GO:0046872">
    <property type="term" value="F:metal ion binding"/>
    <property type="evidence" value="ECO:0007669"/>
    <property type="project" value="UniProtKB-KW"/>
</dbReference>
<dbReference type="InterPro" id="IPR011257">
    <property type="entry name" value="DNA_glycosylase"/>
</dbReference>
<keyword evidence="4 12" id="KW-0227">DNA damage</keyword>
<dbReference type="InterPro" id="IPR023170">
    <property type="entry name" value="HhH_base_excis_C"/>
</dbReference>
<comment type="catalytic activity">
    <reaction evidence="12">
        <text>2'-deoxyribonucleotide-(2'-deoxyribose 5'-phosphate)-2'-deoxyribonucleotide-DNA = a 3'-end 2'-deoxyribonucleotide-(2,3-dehydro-2,3-deoxyribose 5'-phosphate)-DNA + a 5'-end 5'-phospho-2'-deoxyribonucleoside-DNA + H(+)</text>
        <dbReference type="Rhea" id="RHEA:66592"/>
        <dbReference type="Rhea" id="RHEA-COMP:13180"/>
        <dbReference type="Rhea" id="RHEA-COMP:16897"/>
        <dbReference type="Rhea" id="RHEA-COMP:17067"/>
        <dbReference type="ChEBI" id="CHEBI:15378"/>
        <dbReference type="ChEBI" id="CHEBI:136412"/>
        <dbReference type="ChEBI" id="CHEBI:157695"/>
        <dbReference type="ChEBI" id="CHEBI:167181"/>
        <dbReference type="EC" id="4.2.99.18"/>
    </reaction>
</comment>
<evidence type="ECO:0000313" key="14">
    <source>
        <dbReference type="EMBL" id="GCE31077.1"/>
    </source>
</evidence>
<dbReference type="PANTHER" id="PTHR10359">
    <property type="entry name" value="A/G-SPECIFIC ADENINE GLYCOSYLASE/ENDONUCLEASE III"/>
    <property type="match status" value="1"/>
</dbReference>
<comment type="function">
    <text evidence="12">DNA repair enzyme that has both DNA N-glycosylase activity and AP-lyase activity. The DNA N-glycosylase activity releases various damaged pyrimidines from DNA by cleaving the N-glycosidic bond, leaving an AP (apurinic/apyrimidinic) site. The AP-lyase activity cleaves the phosphodiester bond 3' to the AP site by a beta-elimination, leaving a 3'-terminal unsaturated sugar and a product with a terminal 5'-phosphate.</text>
</comment>
<dbReference type="InterPro" id="IPR000445">
    <property type="entry name" value="HhH_motif"/>
</dbReference>
<keyword evidence="7 12" id="KW-0411">Iron-sulfur</keyword>
<comment type="similarity">
    <text evidence="1 12">Belongs to the Nth/MutY family.</text>
</comment>
<comment type="caution">
    <text evidence="14">The sequence shown here is derived from an EMBL/GenBank/DDBJ whole genome shotgun (WGS) entry which is preliminary data.</text>
</comment>
<dbReference type="GO" id="GO:0051539">
    <property type="term" value="F:4 iron, 4 sulfur cluster binding"/>
    <property type="evidence" value="ECO:0007669"/>
    <property type="project" value="UniProtKB-UniRule"/>
</dbReference>
<evidence type="ECO:0000259" key="13">
    <source>
        <dbReference type="SMART" id="SM00478"/>
    </source>
</evidence>
<keyword evidence="11 12" id="KW-0326">Glycosidase</keyword>
<feature type="domain" description="HhH-GPD" evidence="13">
    <location>
        <begin position="52"/>
        <end position="200"/>
    </location>
</feature>
<dbReference type="Gene3D" id="1.10.1670.10">
    <property type="entry name" value="Helix-hairpin-Helix base-excision DNA repair enzymes (C-terminal)"/>
    <property type="match status" value="1"/>
</dbReference>
<dbReference type="Proteomes" id="UP000287171">
    <property type="component" value="Unassembled WGS sequence"/>
</dbReference>